<dbReference type="SUPFAM" id="SSF51730">
    <property type="entry name" value="FAD-linked oxidoreductase"/>
    <property type="match status" value="1"/>
</dbReference>
<name>A0AA36JQE1_9DINO</name>
<proteinExistence type="predicted"/>
<gene>
    <name evidence="3" type="ORF">EVOR1521_LOCUS30810</name>
</gene>
<dbReference type="Proteomes" id="UP001178507">
    <property type="component" value="Unassembled WGS sequence"/>
</dbReference>
<keyword evidence="1" id="KW-0560">Oxidoreductase</keyword>
<sequence>MTLAGTSLWIPRTSRISPSHQTGTARSSVARHVRERKLQGPAVAAAAAFVAKRRRQGGRMPTCRLELMGLPDAAAYQRHAAGLLQKARAAGVLSGLNIPNKKPGEPLLEWAKILVRELPGVEVTVHYSLKHQRSPRVVEDFQDWCQQASSAGVRRVLLVTGPKGPRQDAVWVLQRLERIEGLRLGVAFNACLPTEAAREAERQRLVQKLRSGWVQDVWLNTGDDAELLRHGIDFVRETGLKLGVQPELFASVMLPSAAQLQQMRERPWNGVHFSEEFLSSVQGMGRASSRALAVFGDEVEPIVESKVRNAADLSKLVAYIDQDTQTLSSMLEEEDSCGPAMPRTCNFAPESRLGRSRDGEASRIPRRWGKASRHA</sequence>
<accession>A0AA36JQE1</accession>
<evidence type="ECO:0000256" key="2">
    <source>
        <dbReference type="SAM" id="MobiDB-lite"/>
    </source>
</evidence>
<dbReference type="Gene3D" id="3.20.20.220">
    <property type="match status" value="1"/>
</dbReference>
<feature type="region of interest" description="Disordered" evidence="2">
    <location>
        <begin position="348"/>
        <end position="375"/>
    </location>
</feature>
<dbReference type="AlphaFoldDB" id="A0AA36JQE1"/>
<comment type="caution">
    <text evidence="3">The sequence shown here is derived from an EMBL/GenBank/DDBJ whole genome shotgun (WGS) entry which is preliminary data.</text>
</comment>
<feature type="compositionally biased region" description="Basic residues" evidence="2">
    <location>
        <begin position="364"/>
        <end position="375"/>
    </location>
</feature>
<dbReference type="InterPro" id="IPR029041">
    <property type="entry name" value="FAD-linked_oxidoreductase-like"/>
</dbReference>
<keyword evidence="4" id="KW-1185">Reference proteome</keyword>
<organism evidence="3 4">
    <name type="scientific">Effrenium voratum</name>
    <dbReference type="NCBI Taxonomy" id="2562239"/>
    <lineage>
        <taxon>Eukaryota</taxon>
        <taxon>Sar</taxon>
        <taxon>Alveolata</taxon>
        <taxon>Dinophyceae</taxon>
        <taxon>Suessiales</taxon>
        <taxon>Symbiodiniaceae</taxon>
        <taxon>Effrenium</taxon>
    </lineage>
</organism>
<dbReference type="GO" id="GO:0016491">
    <property type="term" value="F:oxidoreductase activity"/>
    <property type="evidence" value="ECO:0007669"/>
    <property type="project" value="UniProtKB-KW"/>
</dbReference>
<evidence type="ECO:0000256" key="1">
    <source>
        <dbReference type="ARBA" id="ARBA00023002"/>
    </source>
</evidence>
<feature type="compositionally biased region" description="Basic and acidic residues" evidence="2">
    <location>
        <begin position="352"/>
        <end position="363"/>
    </location>
</feature>
<reference evidence="3" key="1">
    <citation type="submission" date="2023-08" db="EMBL/GenBank/DDBJ databases">
        <authorList>
            <person name="Chen Y."/>
            <person name="Shah S."/>
            <person name="Dougan E. K."/>
            <person name="Thang M."/>
            <person name="Chan C."/>
        </authorList>
    </citation>
    <scope>NUCLEOTIDE SEQUENCE</scope>
</reference>
<evidence type="ECO:0000313" key="4">
    <source>
        <dbReference type="Proteomes" id="UP001178507"/>
    </source>
</evidence>
<protein>
    <submittedName>
        <fullName evidence="3">Uncharacterized protein</fullName>
    </submittedName>
</protein>
<evidence type="ECO:0000313" key="3">
    <source>
        <dbReference type="EMBL" id="CAJ1409812.1"/>
    </source>
</evidence>
<dbReference type="EMBL" id="CAUJNA010003787">
    <property type="protein sequence ID" value="CAJ1409812.1"/>
    <property type="molecule type" value="Genomic_DNA"/>
</dbReference>